<dbReference type="STRING" id="22663.A0A2I0L139"/>
<dbReference type="Proteomes" id="UP000233551">
    <property type="component" value="Unassembled WGS sequence"/>
</dbReference>
<organism evidence="2 3">
    <name type="scientific">Punica granatum</name>
    <name type="common">Pomegranate</name>
    <dbReference type="NCBI Taxonomy" id="22663"/>
    <lineage>
        <taxon>Eukaryota</taxon>
        <taxon>Viridiplantae</taxon>
        <taxon>Streptophyta</taxon>
        <taxon>Embryophyta</taxon>
        <taxon>Tracheophyta</taxon>
        <taxon>Spermatophyta</taxon>
        <taxon>Magnoliopsida</taxon>
        <taxon>eudicotyledons</taxon>
        <taxon>Gunneridae</taxon>
        <taxon>Pentapetalae</taxon>
        <taxon>rosids</taxon>
        <taxon>malvids</taxon>
        <taxon>Myrtales</taxon>
        <taxon>Lythraceae</taxon>
        <taxon>Punica</taxon>
    </lineage>
</organism>
<evidence type="ECO:0000313" key="3">
    <source>
        <dbReference type="Proteomes" id="UP000233551"/>
    </source>
</evidence>
<dbReference type="PANTHER" id="PTHR11670">
    <property type="entry name" value="ACONITASE/IRON-RESPONSIVE ELEMENT FAMILY MEMBER"/>
    <property type="match status" value="1"/>
</dbReference>
<evidence type="ECO:0008006" key="4">
    <source>
        <dbReference type="Google" id="ProtNLM"/>
    </source>
</evidence>
<gene>
    <name evidence="2" type="ORF">CRG98_005186</name>
</gene>
<keyword evidence="3" id="KW-1185">Reference proteome</keyword>
<dbReference type="InterPro" id="IPR006249">
    <property type="entry name" value="Aconitase/IRP2"/>
</dbReference>
<comment type="caution">
    <text evidence="2">The sequence shown here is derived from an EMBL/GenBank/DDBJ whole genome shotgun (WGS) entry which is preliminary data.</text>
</comment>
<sequence>MEPFENPFKSILKTLEKPGGAGEFGKYYSLPSLNDPRIDRLPYSIRILLESAIRNCDEFQVKSKDVEKIIDWENTSPKQVEIPFKPARVLLQ</sequence>
<keyword evidence="1" id="KW-0408">Iron</keyword>
<dbReference type="EMBL" id="PGOL01000208">
    <property type="protein sequence ID" value="PKI74422.1"/>
    <property type="molecule type" value="Genomic_DNA"/>
</dbReference>
<protein>
    <recommendedName>
        <fullName evidence="4">Aconitase/3-isopropylmalate dehydratase large subunit alpha/beta/alpha domain-containing protein</fullName>
    </recommendedName>
</protein>
<name>A0A2I0L139_PUNGR</name>
<dbReference type="AlphaFoldDB" id="A0A2I0L139"/>
<accession>A0A2I0L139</accession>
<dbReference type="Gene3D" id="3.30.499.10">
    <property type="entry name" value="Aconitase, domain 3"/>
    <property type="match status" value="1"/>
</dbReference>
<dbReference type="InterPro" id="IPR015931">
    <property type="entry name" value="Acnase/IPM_dHydase_lsu_aba_1/3"/>
</dbReference>
<dbReference type="InterPro" id="IPR036008">
    <property type="entry name" value="Aconitase_4Fe-4S_dom"/>
</dbReference>
<proteinExistence type="predicted"/>
<evidence type="ECO:0000313" key="2">
    <source>
        <dbReference type="EMBL" id="PKI74422.1"/>
    </source>
</evidence>
<evidence type="ECO:0000256" key="1">
    <source>
        <dbReference type="ARBA" id="ARBA00023004"/>
    </source>
</evidence>
<reference evidence="2 3" key="1">
    <citation type="submission" date="2017-11" db="EMBL/GenBank/DDBJ databases">
        <title>De-novo sequencing of pomegranate (Punica granatum L.) genome.</title>
        <authorList>
            <person name="Akparov Z."/>
            <person name="Amiraslanov A."/>
            <person name="Hajiyeva S."/>
            <person name="Abbasov M."/>
            <person name="Kaur K."/>
            <person name="Hamwieh A."/>
            <person name="Solovyev V."/>
            <person name="Salamov A."/>
            <person name="Braich B."/>
            <person name="Kosarev P."/>
            <person name="Mahmoud A."/>
            <person name="Hajiyev E."/>
            <person name="Babayeva S."/>
            <person name="Izzatullayeva V."/>
            <person name="Mammadov A."/>
            <person name="Mammadov A."/>
            <person name="Sharifova S."/>
            <person name="Ojaghi J."/>
            <person name="Eynullazada K."/>
            <person name="Bayramov B."/>
            <person name="Abdulazimova A."/>
            <person name="Shahmuradov I."/>
        </authorList>
    </citation>
    <scope>NUCLEOTIDE SEQUENCE [LARGE SCALE GENOMIC DNA]</scope>
    <source>
        <strain evidence="3">cv. AG2017</strain>
        <tissue evidence="2">Leaf</tissue>
    </source>
</reference>
<feature type="non-terminal residue" evidence="2">
    <location>
        <position position="92"/>
    </location>
</feature>
<dbReference type="SUPFAM" id="SSF53732">
    <property type="entry name" value="Aconitase iron-sulfur domain"/>
    <property type="match status" value="1"/>
</dbReference>